<comment type="caution">
    <text evidence="1">The sequence shown here is derived from an EMBL/GenBank/DDBJ whole genome shotgun (WGS) entry which is preliminary data.</text>
</comment>
<keyword evidence="2" id="KW-1185">Reference proteome</keyword>
<sequence length="110" mass="11975">MSVLSLRFDGIKHQKLPAPSACYDTLSCTLMRTALAAPIRAQAPAGRSPSHDRRLGILIMRRYIAHVCSALRSGVHSEFKGGRAVVAPAGGFSRARLACVIHTPMRHPFR</sequence>
<gene>
    <name evidence="1" type="ORF">EVAR_82854_1</name>
</gene>
<evidence type="ECO:0000313" key="1">
    <source>
        <dbReference type="EMBL" id="GBP33015.1"/>
    </source>
</evidence>
<evidence type="ECO:0000313" key="2">
    <source>
        <dbReference type="Proteomes" id="UP000299102"/>
    </source>
</evidence>
<dbReference type="AlphaFoldDB" id="A0A4C1V454"/>
<protein>
    <submittedName>
        <fullName evidence="1">Uncharacterized protein</fullName>
    </submittedName>
</protein>
<proteinExistence type="predicted"/>
<dbReference type="EMBL" id="BGZK01000268">
    <property type="protein sequence ID" value="GBP33015.1"/>
    <property type="molecule type" value="Genomic_DNA"/>
</dbReference>
<reference evidence="1 2" key="1">
    <citation type="journal article" date="2019" name="Commun. Biol.">
        <title>The bagworm genome reveals a unique fibroin gene that provides high tensile strength.</title>
        <authorList>
            <person name="Kono N."/>
            <person name="Nakamura H."/>
            <person name="Ohtoshi R."/>
            <person name="Tomita M."/>
            <person name="Numata K."/>
            <person name="Arakawa K."/>
        </authorList>
    </citation>
    <scope>NUCLEOTIDE SEQUENCE [LARGE SCALE GENOMIC DNA]</scope>
</reference>
<dbReference type="Proteomes" id="UP000299102">
    <property type="component" value="Unassembled WGS sequence"/>
</dbReference>
<accession>A0A4C1V454</accession>
<organism evidence="1 2">
    <name type="scientific">Eumeta variegata</name>
    <name type="common">Bagworm moth</name>
    <name type="synonym">Eumeta japonica</name>
    <dbReference type="NCBI Taxonomy" id="151549"/>
    <lineage>
        <taxon>Eukaryota</taxon>
        <taxon>Metazoa</taxon>
        <taxon>Ecdysozoa</taxon>
        <taxon>Arthropoda</taxon>
        <taxon>Hexapoda</taxon>
        <taxon>Insecta</taxon>
        <taxon>Pterygota</taxon>
        <taxon>Neoptera</taxon>
        <taxon>Endopterygota</taxon>
        <taxon>Lepidoptera</taxon>
        <taxon>Glossata</taxon>
        <taxon>Ditrysia</taxon>
        <taxon>Tineoidea</taxon>
        <taxon>Psychidae</taxon>
        <taxon>Oiketicinae</taxon>
        <taxon>Eumeta</taxon>
    </lineage>
</organism>
<name>A0A4C1V454_EUMVA</name>